<dbReference type="Gene3D" id="3.30.750.24">
    <property type="entry name" value="STAS domain"/>
    <property type="match status" value="1"/>
</dbReference>
<evidence type="ECO:0000256" key="2">
    <source>
        <dbReference type="ARBA" id="ARBA00022692"/>
    </source>
</evidence>
<dbReference type="Pfam" id="PF00916">
    <property type="entry name" value="Sulfate_transp"/>
    <property type="match status" value="2"/>
</dbReference>
<dbReference type="Pfam" id="PF01740">
    <property type="entry name" value="STAS"/>
    <property type="match status" value="1"/>
</dbReference>
<feature type="transmembrane region" description="Helical" evidence="6">
    <location>
        <begin position="70"/>
        <end position="91"/>
    </location>
</feature>
<comment type="subcellular location">
    <subcellularLocation>
        <location evidence="1">Membrane</location>
        <topology evidence="1">Multi-pass membrane protein</topology>
    </subcellularLocation>
</comment>
<dbReference type="InterPro" id="IPR011547">
    <property type="entry name" value="SLC26A/SulP_dom"/>
</dbReference>
<name>A0ABN9THF4_9DINO</name>
<dbReference type="InterPro" id="IPR002645">
    <property type="entry name" value="STAS_dom"/>
</dbReference>
<feature type="transmembrane region" description="Helical" evidence="6">
    <location>
        <begin position="294"/>
        <end position="325"/>
    </location>
</feature>
<evidence type="ECO:0000313" key="9">
    <source>
        <dbReference type="Proteomes" id="UP001189429"/>
    </source>
</evidence>
<evidence type="ECO:0000256" key="6">
    <source>
        <dbReference type="SAM" id="Phobius"/>
    </source>
</evidence>
<evidence type="ECO:0000259" key="7">
    <source>
        <dbReference type="PROSITE" id="PS50801"/>
    </source>
</evidence>
<proteinExistence type="predicted"/>
<evidence type="ECO:0000256" key="5">
    <source>
        <dbReference type="SAM" id="MobiDB-lite"/>
    </source>
</evidence>
<keyword evidence="2 6" id="KW-0812">Transmembrane</keyword>
<dbReference type="PANTHER" id="PTHR43310">
    <property type="entry name" value="SULFATE TRANSPORTER YBAR-RELATED"/>
    <property type="match status" value="1"/>
</dbReference>
<feature type="transmembrane region" description="Helical" evidence="6">
    <location>
        <begin position="237"/>
        <end position="256"/>
    </location>
</feature>
<evidence type="ECO:0000256" key="3">
    <source>
        <dbReference type="ARBA" id="ARBA00022989"/>
    </source>
</evidence>
<reference evidence="8" key="1">
    <citation type="submission" date="2023-10" db="EMBL/GenBank/DDBJ databases">
        <authorList>
            <person name="Chen Y."/>
            <person name="Shah S."/>
            <person name="Dougan E. K."/>
            <person name="Thang M."/>
            <person name="Chan C."/>
        </authorList>
    </citation>
    <scope>NUCLEOTIDE SEQUENCE [LARGE SCALE GENOMIC DNA]</scope>
</reference>
<evidence type="ECO:0000256" key="1">
    <source>
        <dbReference type="ARBA" id="ARBA00004141"/>
    </source>
</evidence>
<dbReference type="EMBL" id="CAUYUJ010014675">
    <property type="protein sequence ID" value="CAK0844571.1"/>
    <property type="molecule type" value="Genomic_DNA"/>
</dbReference>
<dbReference type="CDD" id="cd07042">
    <property type="entry name" value="STAS_SulP_like_sulfate_transporter"/>
    <property type="match status" value="1"/>
</dbReference>
<dbReference type="Proteomes" id="UP001189429">
    <property type="component" value="Unassembled WGS sequence"/>
</dbReference>
<keyword evidence="9" id="KW-1185">Reference proteome</keyword>
<evidence type="ECO:0000256" key="4">
    <source>
        <dbReference type="ARBA" id="ARBA00023136"/>
    </source>
</evidence>
<feature type="region of interest" description="Disordered" evidence="5">
    <location>
        <begin position="462"/>
        <end position="482"/>
    </location>
</feature>
<protein>
    <recommendedName>
        <fullName evidence="7">STAS domain-containing protein</fullName>
    </recommendedName>
</protein>
<comment type="caution">
    <text evidence="8">The sequence shown here is derived from an EMBL/GenBank/DDBJ whole genome shotgun (WGS) entry which is preliminary data.</text>
</comment>
<keyword evidence="3 6" id="KW-1133">Transmembrane helix</keyword>
<feature type="transmembrane region" description="Helical" evidence="6">
    <location>
        <begin position="12"/>
        <end position="32"/>
    </location>
</feature>
<dbReference type="PANTHER" id="PTHR43310:SF1">
    <property type="entry name" value="SULFATE TRANSPORTER YBAR-RELATED"/>
    <property type="match status" value="1"/>
</dbReference>
<dbReference type="InterPro" id="IPR036513">
    <property type="entry name" value="STAS_dom_sf"/>
</dbReference>
<accession>A0ABN9THF4</accession>
<dbReference type="InterPro" id="IPR052706">
    <property type="entry name" value="Membrane-Transporter-like"/>
</dbReference>
<feature type="transmembrane region" description="Helical" evidence="6">
    <location>
        <begin position="38"/>
        <end position="58"/>
    </location>
</feature>
<gene>
    <name evidence="8" type="ORF">PCOR1329_LOCUS38644</name>
</gene>
<keyword evidence="4 6" id="KW-0472">Membrane</keyword>
<feature type="transmembrane region" description="Helical" evidence="6">
    <location>
        <begin position="97"/>
        <end position="118"/>
    </location>
</feature>
<organism evidence="8 9">
    <name type="scientific">Prorocentrum cordatum</name>
    <dbReference type="NCBI Taxonomy" id="2364126"/>
    <lineage>
        <taxon>Eukaryota</taxon>
        <taxon>Sar</taxon>
        <taxon>Alveolata</taxon>
        <taxon>Dinophyceae</taxon>
        <taxon>Prorocentrales</taxon>
        <taxon>Prorocentraceae</taxon>
        <taxon>Prorocentrum</taxon>
    </lineage>
</organism>
<sequence length="482" mass="50458">MVALVAKYGTSYLSAAVVLAGVLQMTAGALGWGKFIKLVPHPVMLGFVNGLAIVIFMAQLSHFRDPLTGLWLGGPQGATMLGLTALSMALVKLLPRLTTAVPSSLLTVGIVTAVAKVFSLPAKTLTDIAGAETFRGGLAILPKLAIPAVPWASAPLQTLGILLPYAATMASVGLVESLLTLQLVDGLVDDGKRGDTAKECVGQGLGNFFSGLLGGMGGCAMIGQTQVNVQAGATSRLAGISMSAFLAAGIVCAAPLLGQVPIAALVGIMFIVCESTFEWSSFRLMRRIPRADAAVIVAVSLVTVVKDLAVAVVAGTVLSALVFAWNQSTSITASVSTAQRGAETGWKTYMLRGPLFFGSAQAFNDIFEVADDPEDIVIDFAGSRAMDHSALEAINGLAERYGEAGKRVHLRHLSSDCAELLERLNGRRRPYEIIERQPSEDPVYEVAEGGALYTDVPVPSVKDLLLGDAGPPREPEDDEEDP</sequence>
<dbReference type="PROSITE" id="PS50801">
    <property type="entry name" value="STAS"/>
    <property type="match status" value="1"/>
</dbReference>
<evidence type="ECO:0000313" key="8">
    <source>
        <dbReference type="EMBL" id="CAK0844571.1"/>
    </source>
</evidence>
<feature type="domain" description="STAS" evidence="7">
    <location>
        <begin position="349"/>
        <end position="425"/>
    </location>
</feature>
<dbReference type="SUPFAM" id="SSF52091">
    <property type="entry name" value="SpoIIaa-like"/>
    <property type="match status" value="1"/>
</dbReference>